<evidence type="ECO:0000256" key="1">
    <source>
        <dbReference type="SAM" id="Phobius"/>
    </source>
</evidence>
<dbReference type="AlphaFoldDB" id="A0A1I6FRA5"/>
<dbReference type="GO" id="GO:0008236">
    <property type="term" value="F:serine-type peptidase activity"/>
    <property type="evidence" value="ECO:0007669"/>
    <property type="project" value="InterPro"/>
</dbReference>
<feature type="domain" description="Dipeptidylpeptidase IV N-terminal" evidence="3">
    <location>
        <begin position="133"/>
        <end position="450"/>
    </location>
</feature>
<dbReference type="Gene3D" id="2.140.10.30">
    <property type="entry name" value="Dipeptidylpeptidase IV, N-terminal domain"/>
    <property type="match status" value="1"/>
</dbReference>
<dbReference type="SUPFAM" id="SSF53474">
    <property type="entry name" value="alpha/beta-Hydrolases"/>
    <property type="match status" value="1"/>
</dbReference>
<evidence type="ECO:0000313" key="4">
    <source>
        <dbReference type="EMBL" id="SFR32327.1"/>
    </source>
</evidence>
<keyword evidence="4" id="KW-0031">Aminopeptidase</keyword>
<keyword evidence="4" id="KW-0378">Hydrolase</keyword>
<feature type="transmembrane region" description="Helical" evidence="1">
    <location>
        <begin position="25"/>
        <end position="44"/>
    </location>
</feature>
<dbReference type="EMBL" id="FOYQ01000001">
    <property type="protein sequence ID" value="SFR32327.1"/>
    <property type="molecule type" value="Genomic_DNA"/>
</dbReference>
<dbReference type="GO" id="GO:0004177">
    <property type="term" value="F:aminopeptidase activity"/>
    <property type="evidence" value="ECO:0007669"/>
    <property type="project" value="UniProtKB-KW"/>
</dbReference>
<dbReference type="InterPro" id="IPR050278">
    <property type="entry name" value="Serine_Prot_S9B/DPPIV"/>
</dbReference>
<dbReference type="InterPro" id="IPR002469">
    <property type="entry name" value="Peptidase_S9B_N"/>
</dbReference>
<feature type="domain" description="Peptidase S9 prolyl oligopeptidase catalytic" evidence="2">
    <location>
        <begin position="537"/>
        <end position="736"/>
    </location>
</feature>
<keyword evidence="5" id="KW-1185">Reference proteome</keyword>
<gene>
    <name evidence="4" type="ORF">SAMN04490243_0467</name>
</gene>
<keyword evidence="1" id="KW-0472">Membrane</keyword>
<dbReference type="Pfam" id="PF00930">
    <property type="entry name" value="DPPIV_N"/>
    <property type="match status" value="1"/>
</dbReference>
<keyword evidence="4" id="KW-0645">Protease</keyword>
<dbReference type="PANTHER" id="PTHR11731">
    <property type="entry name" value="PROTEASE FAMILY S9B,C DIPEPTIDYL-PEPTIDASE IV-RELATED"/>
    <property type="match status" value="1"/>
</dbReference>
<organism evidence="4 5">
    <name type="scientific">Robiginitalea myxolifaciens</name>
    <dbReference type="NCBI Taxonomy" id="400055"/>
    <lineage>
        <taxon>Bacteria</taxon>
        <taxon>Pseudomonadati</taxon>
        <taxon>Bacteroidota</taxon>
        <taxon>Flavobacteriia</taxon>
        <taxon>Flavobacteriales</taxon>
        <taxon>Flavobacteriaceae</taxon>
        <taxon>Robiginitalea</taxon>
    </lineage>
</organism>
<evidence type="ECO:0000259" key="2">
    <source>
        <dbReference type="Pfam" id="PF00326"/>
    </source>
</evidence>
<dbReference type="Proteomes" id="UP000199534">
    <property type="component" value="Unassembled WGS sequence"/>
</dbReference>
<dbReference type="InterPro" id="IPR001375">
    <property type="entry name" value="Peptidase_S9_cat"/>
</dbReference>
<proteinExistence type="predicted"/>
<name>A0A1I6FRA5_9FLAO</name>
<keyword evidence="1" id="KW-0812">Transmembrane</keyword>
<evidence type="ECO:0000313" key="5">
    <source>
        <dbReference type="Proteomes" id="UP000199534"/>
    </source>
</evidence>
<dbReference type="GO" id="GO:0008239">
    <property type="term" value="F:dipeptidyl-peptidase activity"/>
    <property type="evidence" value="ECO:0007669"/>
    <property type="project" value="TreeGrafter"/>
</dbReference>
<dbReference type="GO" id="GO:0006508">
    <property type="term" value="P:proteolysis"/>
    <property type="evidence" value="ECO:0007669"/>
    <property type="project" value="InterPro"/>
</dbReference>
<dbReference type="Pfam" id="PF00326">
    <property type="entry name" value="Peptidase_S9"/>
    <property type="match status" value="1"/>
</dbReference>
<dbReference type="InterPro" id="IPR029058">
    <property type="entry name" value="AB_hydrolase_fold"/>
</dbReference>
<keyword evidence="1" id="KW-1133">Transmembrane helix</keyword>
<dbReference type="SUPFAM" id="SSF82171">
    <property type="entry name" value="DPP6 N-terminal domain-like"/>
    <property type="match status" value="1"/>
</dbReference>
<evidence type="ECO:0000259" key="3">
    <source>
        <dbReference type="Pfam" id="PF00930"/>
    </source>
</evidence>
<reference evidence="4 5" key="1">
    <citation type="submission" date="2016-10" db="EMBL/GenBank/DDBJ databases">
        <authorList>
            <person name="de Groot N.N."/>
        </authorList>
    </citation>
    <scope>NUCLEOTIDE SEQUENCE [LARGE SCALE GENOMIC DNA]</scope>
    <source>
        <strain evidence="4 5">DSM 21019</strain>
    </source>
</reference>
<protein>
    <submittedName>
        <fullName evidence="4">Dipeptidyl aminopeptidase/acylaminoacyl peptidase</fullName>
    </submittedName>
</protein>
<accession>A0A1I6FRA5</accession>
<dbReference type="Gene3D" id="3.40.50.1820">
    <property type="entry name" value="alpha/beta hydrolase"/>
    <property type="match status" value="1"/>
</dbReference>
<dbReference type="PANTHER" id="PTHR11731:SF193">
    <property type="entry name" value="DIPEPTIDYL PEPTIDASE 9"/>
    <property type="match status" value="1"/>
</dbReference>
<dbReference type="STRING" id="400055.SAMN04490243_0467"/>
<sequence>MTRALIQQYTINLPDTYRSKLMKQIAFWQTWMVAGLLMMLSATVTAQEAELTLDDLFATPKLTGTTPSRPVWAPNSEHFAFSWSEPGNPGRGLWVSTSDGKEVRLSSNTTSPSVRDIVWADPNTIVSLRGNNLWQTSLSQKVDQQLMRVEAGARYLSIAPGGNQAAYVNNGDLWLADFHSKQNRRLTEIGIASLSSLPKGRYSRPEREIGPGIWSGPTYKWSPDGKKIAFHLVDRREMRKVPFPNYLAEETDPNEVRRGYPGDPNEIRRVGVLDVESGNIIYLDLPDPHANQVIDFNWSPGGDLLVDIASDTAVERKLFVLAAGESQLQEIWRGVRESRMYTSFGSAWHPDGQQVIFLSDMGDRYGLYAIDVATPEDGPQLLTDPSYDVLSAPIIAGDVLFYAGNGVNPYEQHLYRLDLSGGDPEQVTNLAGQNVGYPSPDGRHLAFRHSNDIAPPELYAVSSEGGGATQITQSPLPAFTERTWTAAEYVTFPSLVDDYTLHARILKPANMQAGKKYPVLFGPVYSNTARNRWAGNYSLVQQLLVKKGYIIVQVDSRGSNGYGRAFREEFLLGFADQDIEDYASAVAYMESLAYVDPDRIGIWGSSYGGTLSVYSLLMKPGLFQVGVAAAAAVDPVFFGTDDVAIVRSPQTNPEIFERKALNYAANLEDKLLFVHGIQDHVVPFKTTAVLAEELIKQGKDFDFAFAPGATHGWSREPNYDRYLFGKIMEYFDRHLDAPVVRLKSASE</sequence>